<dbReference type="InterPro" id="IPR036390">
    <property type="entry name" value="WH_DNA-bd_sf"/>
</dbReference>
<evidence type="ECO:0000313" key="6">
    <source>
        <dbReference type="EMBL" id="GGI12137.1"/>
    </source>
</evidence>
<dbReference type="PROSITE" id="PS50995">
    <property type="entry name" value="HTH_MARR_2"/>
    <property type="match status" value="1"/>
</dbReference>
<dbReference type="InterPro" id="IPR036388">
    <property type="entry name" value="WH-like_DNA-bd_sf"/>
</dbReference>
<dbReference type="EMBL" id="BMDG01000019">
    <property type="protein sequence ID" value="GGI12137.1"/>
    <property type="molecule type" value="Genomic_DNA"/>
</dbReference>
<dbReference type="PANTHER" id="PTHR33164">
    <property type="entry name" value="TRANSCRIPTIONAL REGULATOR, MARR FAMILY"/>
    <property type="match status" value="1"/>
</dbReference>
<evidence type="ECO:0000259" key="5">
    <source>
        <dbReference type="PROSITE" id="PS50995"/>
    </source>
</evidence>
<protein>
    <recommendedName>
        <fullName evidence="5">HTH marR-type domain-containing protein</fullName>
    </recommendedName>
</protein>
<keyword evidence="1" id="KW-0805">Transcription regulation</keyword>
<accession>A0ABQ2BB31</accession>
<dbReference type="Gene3D" id="1.10.10.10">
    <property type="entry name" value="Winged helix-like DNA-binding domain superfamily/Winged helix DNA-binding domain"/>
    <property type="match status" value="1"/>
</dbReference>
<dbReference type="Proteomes" id="UP000632535">
    <property type="component" value="Unassembled WGS sequence"/>
</dbReference>
<gene>
    <name evidence="6" type="ORF">GCM10007368_39670</name>
</gene>
<keyword evidence="7" id="KW-1185">Reference proteome</keyword>
<dbReference type="Pfam" id="PF12802">
    <property type="entry name" value="MarR_2"/>
    <property type="match status" value="1"/>
</dbReference>
<proteinExistence type="predicted"/>
<evidence type="ECO:0000256" key="2">
    <source>
        <dbReference type="ARBA" id="ARBA00023125"/>
    </source>
</evidence>
<evidence type="ECO:0000256" key="4">
    <source>
        <dbReference type="SAM" id="MobiDB-lite"/>
    </source>
</evidence>
<dbReference type="SUPFAM" id="SSF46785">
    <property type="entry name" value="Winged helix' DNA-binding domain"/>
    <property type="match status" value="1"/>
</dbReference>
<keyword evidence="3" id="KW-0804">Transcription</keyword>
<dbReference type="InterPro" id="IPR023187">
    <property type="entry name" value="Tscrpt_reg_MarR-type_CS"/>
</dbReference>
<sequence length="174" mass="18974">MPEDHVPRSPAWRDAAAANPTSDDPAQWATGRLLFTVVRRIEHDWNAHLAGWDLNHAGFPVLLHLMAGPRTQRELAGLNGVTEQTMGRVVARLERAGHVVRADDPRDRRRRAVSITEAGRAAAAEAGRVQPAEDLTTHGLTAAQVEELREMLVTLVRAQRSDDGTHPAPDAAEG</sequence>
<comment type="caution">
    <text evidence="6">The sequence shown here is derived from an EMBL/GenBank/DDBJ whole genome shotgun (WGS) entry which is preliminary data.</text>
</comment>
<keyword evidence="2" id="KW-0238">DNA-binding</keyword>
<dbReference type="InterPro" id="IPR039422">
    <property type="entry name" value="MarR/SlyA-like"/>
</dbReference>
<evidence type="ECO:0000256" key="1">
    <source>
        <dbReference type="ARBA" id="ARBA00023015"/>
    </source>
</evidence>
<dbReference type="InterPro" id="IPR000835">
    <property type="entry name" value="HTH_MarR-typ"/>
</dbReference>
<dbReference type="SMART" id="SM00347">
    <property type="entry name" value="HTH_MARR"/>
    <property type="match status" value="1"/>
</dbReference>
<reference evidence="7" key="1">
    <citation type="journal article" date="2019" name="Int. J. Syst. Evol. Microbiol.">
        <title>The Global Catalogue of Microorganisms (GCM) 10K type strain sequencing project: providing services to taxonomists for standard genome sequencing and annotation.</title>
        <authorList>
            <consortium name="The Broad Institute Genomics Platform"/>
            <consortium name="The Broad Institute Genome Sequencing Center for Infectious Disease"/>
            <person name="Wu L."/>
            <person name="Ma J."/>
        </authorList>
    </citation>
    <scope>NUCLEOTIDE SEQUENCE [LARGE SCALE GENOMIC DNA]</scope>
    <source>
        <strain evidence="7">CCM 8653</strain>
    </source>
</reference>
<dbReference type="PANTHER" id="PTHR33164:SF64">
    <property type="entry name" value="TRANSCRIPTIONAL REGULATOR SLYA"/>
    <property type="match status" value="1"/>
</dbReference>
<organism evidence="6 7">
    <name type="scientific">Isoptericola cucumis</name>
    <dbReference type="NCBI Taxonomy" id="1776856"/>
    <lineage>
        <taxon>Bacteria</taxon>
        <taxon>Bacillati</taxon>
        <taxon>Actinomycetota</taxon>
        <taxon>Actinomycetes</taxon>
        <taxon>Micrococcales</taxon>
        <taxon>Promicromonosporaceae</taxon>
        <taxon>Isoptericola</taxon>
    </lineage>
</organism>
<evidence type="ECO:0000313" key="7">
    <source>
        <dbReference type="Proteomes" id="UP000632535"/>
    </source>
</evidence>
<dbReference type="PROSITE" id="PS01117">
    <property type="entry name" value="HTH_MARR_1"/>
    <property type="match status" value="1"/>
</dbReference>
<name>A0ABQ2BB31_9MICO</name>
<feature type="region of interest" description="Disordered" evidence="4">
    <location>
        <begin position="1"/>
        <end position="25"/>
    </location>
</feature>
<evidence type="ECO:0000256" key="3">
    <source>
        <dbReference type="ARBA" id="ARBA00023163"/>
    </source>
</evidence>
<feature type="domain" description="HTH marR-type" evidence="5">
    <location>
        <begin position="27"/>
        <end position="157"/>
    </location>
</feature>